<dbReference type="InterPro" id="IPR000182">
    <property type="entry name" value="GNAT_dom"/>
</dbReference>
<protein>
    <submittedName>
        <fullName evidence="2">GNAT family acetyltransferase</fullName>
    </submittedName>
</protein>
<evidence type="ECO:0000313" key="3">
    <source>
        <dbReference type="Proteomes" id="UP000093432"/>
    </source>
</evidence>
<proteinExistence type="predicted"/>
<dbReference type="CDD" id="cd04301">
    <property type="entry name" value="NAT_SF"/>
    <property type="match status" value="1"/>
</dbReference>
<dbReference type="RefSeq" id="WP_065400772.1">
    <property type="nucleotide sequence ID" value="NZ_MAYG01000023.1"/>
</dbReference>
<dbReference type="Gene3D" id="3.40.630.30">
    <property type="match status" value="1"/>
</dbReference>
<gene>
    <name evidence="2" type="ORF">BBI00_20870</name>
</gene>
<dbReference type="STRING" id="651561.BBI00_20870"/>
<keyword evidence="2" id="KW-0808">Transferase</keyword>
<dbReference type="OrthoDB" id="1118862at2"/>
<dbReference type="SUPFAM" id="SSF55729">
    <property type="entry name" value="Acyl-CoA N-acyltransferases (Nat)"/>
    <property type="match status" value="1"/>
</dbReference>
<organism evidence="2 3">
    <name type="scientific">Chryseobacterium arthrosphaerae</name>
    <dbReference type="NCBI Taxonomy" id="651561"/>
    <lineage>
        <taxon>Bacteria</taxon>
        <taxon>Pseudomonadati</taxon>
        <taxon>Bacteroidota</taxon>
        <taxon>Flavobacteriia</taxon>
        <taxon>Flavobacteriales</taxon>
        <taxon>Weeksellaceae</taxon>
        <taxon>Chryseobacterium group</taxon>
        <taxon>Chryseobacterium</taxon>
    </lineage>
</organism>
<sequence length="358" mass="41868">MIQLKTFNRKELEDFVLSGAFQQYDFLPVTKHRALSQIRNPKASDEDTLLILAFSEDKLAGYVGCFPDCFNVNGKKISYAWLSTLYVNPAFRKERPAKKLLKKVFEDYEGRIAITEFTREAEALYNIMGVFDYAFPKEGKRYYFRTDAAKMIPEKKPGTEKLKPLFNLMDAAANSLISIKNITTEKPDFHYEILDRIDPESVDFIAEFPGQRDAEAINTFIDNPWVLEGTKDNRYLFSSFAEVFQYFWVKIYDENNKLDTCLLLQLRDGYLKIPYLFSNSEPDKAVRFLNYFIVTNKVKAFTSYQTGLNNAIEKSKAFPEIYKRDFKREYLFHRQLLQSLPENFDPRYQDGDGDCMMT</sequence>
<dbReference type="InterPro" id="IPR016181">
    <property type="entry name" value="Acyl_CoA_acyltransferase"/>
</dbReference>
<dbReference type="Pfam" id="PF13527">
    <property type="entry name" value="Acetyltransf_9"/>
    <property type="match status" value="1"/>
</dbReference>
<feature type="domain" description="N-acetyltransferase" evidence="1">
    <location>
        <begin position="2"/>
        <end position="159"/>
    </location>
</feature>
<reference evidence="3" key="1">
    <citation type="submission" date="2016-07" db="EMBL/GenBank/DDBJ databases">
        <authorList>
            <person name="Florea S."/>
            <person name="Webb J.S."/>
            <person name="Jaromczyk J."/>
            <person name="Schardl C.L."/>
        </authorList>
    </citation>
    <scope>NUCLEOTIDE SEQUENCE [LARGE SCALE GENOMIC DNA]</scope>
    <source>
        <strain evidence="3">CC-VM-7</strain>
    </source>
</reference>
<dbReference type="EMBL" id="MAYG01000023">
    <property type="protein sequence ID" value="OCA70281.1"/>
    <property type="molecule type" value="Genomic_DNA"/>
</dbReference>
<name>A0A1B8ZF97_9FLAO</name>
<accession>A0A1B8ZF97</accession>
<dbReference type="PROSITE" id="PS51186">
    <property type="entry name" value="GNAT"/>
    <property type="match status" value="1"/>
</dbReference>
<evidence type="ECO:0000259" key="1">
    <source>
        <dbReference type="PROSITE" id="PS51186"/>
    </source>
</evidence>
<dbReference type="AlphaFoldDB" id="A0A1B8ZF97"/>
<comment type="caution">
    <text evidence="2">The sequence shown here is derived from an EMBL/GenBank/DDBJ whole genome shotgun (WGS) entry which is preliminary data.</text>
</comment>
<evidence type="ECO:0000313" key="2">
    <source>
        <dbReference type="EMBL" id="OCA70281.1"/>
    </source>
</evidence>
<dbReference type="GO" id="GO:0016747">
    <property type="term" value="F:acyltransferase activity, transferring groups other than amino-acyl groups"/>
    <property type="evidence" value="ECO:0007669"/>
    <property type="project" value="InterPro"/>
</dbReference>
<dbReference type="Proteomes" id="UP000093432">
    <property type="component" value="Unassembled WGS sequence"/>
</dbReference>